<dbReference type="EMBL" id="JAUSUD010000020">
    <property type="protein sequence ID" value="MDQ0232329.1"/>
    <property type="molecule type" value="Genomic_DNA"/>
</dbReference>
<proteinExistence type="predicted"/>
<accession>A0ABT9ZJ76</accession>
<organism evidence="1 2">
    <name type="scientific">Metabacillus malikii</name>
    <dbReference type="NCBI Taxonomy" id="1504265"/>
    <lineage>
        <taxon>Bacteria</taxon>
        <taxon>Bacillati</taxon>
        <taxon>Bacillota</taxon>
        <taxon>Bacilli</taxon>
        <taxon>Bacillales</taxon>
        <taxon>Bacillaceae</taxon>
        <taxon>Metabacillus</taxon>
    </lineage>
</organism>
<evidence type="ECO:0000313" key="2">
    <source>
        <dbReference type="Proteomes" id="UP001234495"/>
    </source>
</evidence>
<evidence type="ECO:0000313" key="1">
    <source>
        <dbReference type="EMBL" id="MDQ0232329.1"/>
    </source>
</evidence>
<gene>
    <name evidence="1" type="ORF">J2S19_003639</name>
</gene>
<dbReference type="Proteomes" id="UP001234495">
    <property type="component" value="Unassembled WGS sequence"/>
</dbReference>
<name>A0ABT9ZJ76_9BACI</name>
<keyword evidence="2" id="KW-1185">Reference proteome</keyword>
<sequence length="68" mass="7679">MKKCTVHNNEFQTEWIVHSVFLSLGMASVIILELSETIVDSGNTQIGWQIIRQLEIISRYSGSIKATI</sequence>
<protein>
    <submittedName>
        <fullName evidence="1">Uncharacterized protein</fullName>
    </submittedName>
</protein>
<comment type="caution">
    <text evidence="1">The sequence shown here is derived from an EMBL/GenBank/DDBJ whole genome shotgun (WGS) entry which is preliminary data.</text>
</comment>
<reference evidence="1 2" key="1">
    <citation type="submission" date="2023-07" db="EMBL/GenBank/DDBJ databases">
        <title>Genomic Encyclopedia of Type Strains, Phase IV (KMG-IV): sequencing the most valuable type-strain genomes for metagenomic binning, comparative biology and taxonomic classification.</title>
        <authorList>
            <person name="Goeker M."/>
        </authorList>
    </citation>
    <scope>NUCLEOTIDE SEQUENCE [LARGE SCALE GENOMIC DNA]</scope>
    <source>
        <strain evidence="1 2">DSM 29005</strain>
    </source>
</reference>